<proteinExistence type="predicted"/>
<feature type="region of interest" description="Disordered" evidence="1">
    <location>
        <begin position="51"/>
        <end position="70"/>
    </location>
</feature>
<dbReference type="AlphaFoldDB" id="A0AAX4P059"/>
<organism evidence="2 3">
    <name type="scientific">Chloropicon roscoffensis</name>
    <dbReference type="NCBI Taxonomy" id="1461544"/>
    <lineage>
        <taxon>Eukaryota</taxon>
        <taxon>Viridiplantae</taxon>
        <taxon>Chlorophyta</taxon>
        <taxon>Chloropicophyceae</taxon>
        <taxon>Chloropicales</taxon>
        <taxon>Chloropicaceae</taxon>
        <taxon>Chloropicon</taxon>
    </lineage>
</organism>
<evidence type="ECO:0000313" key="3">
    <source>
        <dbReference type="Proteomes" id="UP001472866"/>
    </source>
</evidence>
<reference evidence="2 3" key="1">
    <citation type="submission" date="2024-03" db="EMBL/GenBank/DDBJ databases">
        <title>Complete genome sequence of the green alga Chloropicon roscoffensis RCC1871.</title>
        <authorList>
            <person name="Lemieux C."/>
            <person name="Pombert J.-F."/>
            <person name="Otis C."/>
            <person name="Turmel M."/>
        </authorList>
    </citation>
    <scope>NUCLEOTIDE SEQUENCE [LARGE SCALE GENOMIC DNA]</scope>
    <source>
        <strain evidence="2 3">RCC1871</strain>
    </source>
</reference>
<evidence type="ECO:0000256" key="1">
    <source>
        <dbReference type="SAM" id="MobiDB-lite"/>
    </source>
</evidence>
<name>A0AAX4P059_9CHLO</name>
<dbReference type="PANTHER" id="PTHR46737">
    <property type="entry name" value="OS02G0827600 PROTEIN"/>
    <property type="match status" value="1"/>
</dbReference>
<dbReference type="Proteomes" id="UP001472866">
    <property type="component" value="Chromosome 02"/>
</dbReference>
<sequence length="325" mass="36035">MRVIRMRAARGGTATPAGGLTRSLNVRGVPSLRIRKGRHAVWRLRRSAFPPEEEEGDVSGEDQRNPAFGPVEQPEWVRDLYQQAEDFPEEEYLRDLLDETGGDPAKIEANARRRLAKDVGQASKPPPGGTASPPADAARMSVLFDEVDTFNLWVWLEFYSEPSEPEREMLSSVLDAWFVLGRLGSFNTANLQLSNSFEHSASHFAYDESALDSSLPATFHEMEEPEFSGRSCRFWCNLGTCDEIAIDLLLNALHNFSCEYVGIRRVQVGGAGLAAEDALGGVWQAPTRPGPFGREREEMDGIAESIRDDLGAIFGEGMEPRGEFQ</sequence>
<keyword evidence="3" id="KW-1185">Reference proteome</keyword>
<evidence type="ECO:0000313" key="2">
    <source>
        <dbReference type="EMBL" id="WZN59456.1"/>
    </source>
</evidence>
<dbReference type="Pfam" id="PF12049">
    <property type="entry name" value="DUF3531"/>
    <property type="match status" value="1"/>
</dbReference>
<dbReference type="PANTHER" id="PTHR46737:SF2">
    <property type="entry name" value="OS02G0827600 PROTEIN"/>
    <property type="match status" value="1"/>
</dbReference>
<dbReference type="EMBL" id="CP151502">
    <property type="protein sequence ID" value="WZN59456.1"/>
    <property type="molecule type" value="Genomic_DNA"/>
</dbReference>
<feature type="region of interest" description="Disordered" evidence="1">
    <location>
        <begin position="113"/>
        <end position="136"/>
    </location>
</feature>
<accession>A0AAX4P059</accession>
<feature type="compositionally biased region" description="Acidic residues" evidence="1">
    <location>
        <begin position="51"/>
        <end position="60"/>
    </location>
</feature>
<protein>
    <submittedName>
        <fullName evidence="2">DUF3531 domain-containing protein</fullName>
    </submittedName>
</protein>
<dbReference type="InterPro" id="IPR021920">
    <property type="entry name" value="DUF3531"/>
</dbReference>
<gene>
    <name evidence="2" type="ORF">HKI87_02g09820</name>
</gene>